<dbReference type="KEGG" id="fpk:IA06_08400"/>
<evidence type="ECO:0000313" key="1">
    <source>
        <dbReference type="EMBL" id="QRE02705.1"/>
    </source>
</evidence>
<dbReference type="GeneID" id="66552069"/>
<reference evidence="1 2" key="1">
    <citation type="submission" date="2020-07" db="EMBL/GenBank/DDBJ databases">
        <title>Genomic characterization of Flavobacterium psychrophilum strains.</title>
        <authorList>
            <person name="Castillo D."/>
            <person name="Jorgensen J."/>
            <person name="Middelboe M."/>
        </authorList>
    </citation>
    <scope>NUCLEOTIDE SEQUENCE [LARGE SCALE GENOMIC DNA]</scope>
    <source>
        <strain evidence="1 2">FPS-R7</strain>
    </source>
</reference>
<evidence type="ECO:0000313" key="2">
    <source>
        <dbReference type="Proteomes" id="UP000596329"/>
    </source>
</evidence>
<dbReference type="KEGG" id="fpc:FPSM_01061"/>
<dbReference type="KEGG" id="fpw:IA04_08395"/>
<dbReference type="RefSeq" id="WP_011963854.1">
    <property type="nucleotide sequence ID" value="NZ_BJSV01000057.1"/>
</dbReference>
<name>A0A075RV99_FLAPS</name>
<dbReference type="AlphaFoldDB" id="A0A075RV99"/>
<sequence>MRIAKYIFLLLLLITITISVFVATKDGSYVVTKHKEINVPKEIVFNYVSNSKNWETINPWKGENAKIQSVQKIDGEIILQNIVINKIPAELKLTIKDTLIKKTIVTWTTRGKLSFKDKFLSIINRGTHNDFGEKFDNGLTLLNTILTTEINSFSVKIDGFVNRDTVFYIQQVISCKVEELPTKIKKTLPKLNELLKITNTPKKGDPFVIYHAVDSLANKITISVAIPTKNKVFTSSESDIYTGQTNPFQAVKATLTGNYNHKKEVLEQLYDFMSKNKLERSDRNKIFEIIPKNSLTEKSAAKWVTEIYIPVRPKKITVRIKPVKADTINTVIESNFKSVANP</sequence>
<protein>
    <submittedName>
        <fullName evidence="1">Effector binding domain-containing protein</fullName>
    </submittedName>
</protein>
<dbReference type="KEGG" id="fpq:IB65_08680"/>
<dbReference type="Gene3D" id="3.20.80.10">
    <property type="entry name" value="Regulatory factor, effector binding domain"/>
    <property type="match status" value="1"/>
</dbReference>
<gene>
    <name evidence="1" type="ORF">H0H26_07175</name>
</gene>
<dbReference type="EMBL" id="CP059075">
    <property type="protein sequence ID" value="QRE02705.1"/>
    <property type="molecule type" value="Genomic_DNA"/>
</dbReference>
<dbReference type="KEGG" id="fpv:IA03_08460"/>
<dbReference type="OMA" id="QFLGNAW"/>
<dbReference type="Proteomes" id="UP000596329">
    <property type="component" value="Chromosome"/>
</dbReference>
<dbReference type="InterPro" id="IPR011256">
    <property type="entry name" value="Reg_factor_effector_dom_sf"/>
</dbReference>
<dbReference type="SUPFAM" id="SSF55136">
    <property type="entry name" value="Probable bacterial effector-binding domain"/>
    <property type="match status" value="1"/>
</dbReference>
<proteinExistence type="predicted"/>
<organism evidence="1 2">
    <name type="scientific">Flavobacterium psychrophilum</name>
    <dbReference type="NCBI Taxonomy" id="96345"/>
    <lineage>
        <taxon>Bacteria</taxon>
        <taxon>Pseudomonadati</taxon>
        <taxon>Bacteroidota</taxon>
        <taxon>Flavobacteriia</taxon>
        <taxon>Flavobacteriales</taxon>
        <taxon>Flavobacteriaceae</taxon>
        <taxon>Flavobacterium</taxon>
    </lineage>
</organism>
<accession>A0A075RV99</accession>